<proteinExistence type="inferred from homology"/>
<dbReference type="PANTHER" id="PTHR43673">
    <property type="entry name" value="NAD(P)H NITROREDUCTASE YDGI-RELATED"/>
    <property type="match status" value="1"/>
</dbReference>
<sequence length="194" mass="21546">MKTAPTTYPVSPLIRQRWSPRSFTGQAIAPDTLNQVFEAASWAFSAMNEQPWRYIYAHQADTEAFERLLSCLLPGNQPWARHAAVLAISLVKTHYDNGQPNRTAMHDVGAANATLALEATALGLGTHVMGGFDMARTREVFGLPHTLDVVAFLALGYPGEAEQLEEPFRSRELAPRRRKALDEFVFPQQLPVTV</sequence>
<accession>A0ABP8HZD8</accession>
<dbReference type="SUPFAM" id="SSF55469">
    <property type="entry name" value="FMN-dependent nitroreductase-like"/>
    <property type="match status" value="1"/>
</dbReference>
<keyword evidence="2" id="KW-0560">Oxidoreductase</keyword>
<gene>
    <name evidence="4" type="ORF">GCM10023185_03580</name>
</gene>
<dbReference type="EMBL" id="BAABGZ010000008">
    <property type="protein sequence ID" value="GAA4348041.1"/>
    <property type="molecule type" value="Genomic_DNA"/>
</dbReference>
<dbReference type="Pfam" id="PF00881">
    <property type="entry name" value="Nitroreductase"/>
    <property type="match status" value="2"/>
</dbReference>
<evidence type="ECO:0000259" key="3">
    <source>
        <dbReference type="Pfam" id="PF00881"/>
    </source>
</evidence>
<name>A0ABP8HZD8_9BACT</name>
<dbReference type="Proteomes" id="UP001501153">
    <property type="component" value="Unassembled WGS sequence"/>
</dbReference>
<feature type="domain" description="Nitroreductase" evidence="3">
    <location>
        <begin position="14"/>
        <end position="66"/>
    </location>
</feature>
<dbReference type="CDD" id="cd02138">
    <property type="entry name" value="TdsD-like"/>
    <property type="match status" value="1"/>
</dbReference>
<reference evidence="5" key="1">
    <citation type="journal article" date="2019" name="Int. J. Syst. Evol. Microbiol.">
        <title>The Global Catalogue of Microorganisms (GCM) 10K type strain sequencing project: providing services to taxonomists for standard genome sequencing and annotation.</title>
        <authorList>
            <consortium name="The Broad Institute Genomics Platform"/>
            <consortium name="The Broad Institute Genome Sequencing Center for Infectious Disease"/>
            <person name="Wu L."/>
            <person name="Ma J."/>
        </authorList>
    </citation>
    <scope>NUCLEOTIDE SEQUENCE [LARGE SCALE GENOMIC DNA]</scope>
    <source>
        <strain evidence="5">JCM 17923</strain>
    </source>
</reference>
<feature type="domain" description="Nitroreductase" evidence="3">
    <location>
        <begin position="75"/>
        <end position="157"/>
    </location>
</feature>
<dbReference type="Gene3D" id="3.40.109.10">
    <property type="entry name" value="NADH Oxidase"/>
    <property type="match status" value="1"/>
</dbReference>
<dbReference type="InterPro" id="IPR029479">
    <property type="entry name" value="Nitroreductase"/>
</dbReference>
<evidence type="ECO:0000256" key="1">
    <source>
        <dbReference type="ARBA" id="ARBA00007118"/>
    </source>
</evidence>
<evidence type="ECO:0000256" key="2">
    <source>
        <dbReference type="ARBA" id="ARBA00023002"/>
    </source>
</evidence>
<evidence type="ECO:0000313" key="5">
    <source>
        <dbReference type="Proteomes" id="UP001501153"/>
    </source>
</evidence>
<dbReference type="InterPro" id="IPR000415">
    <property type="entry name" value="Nitroreductase-like"/>
</dbReference>
<comment type="similarity">
    <text evidence="1">Belongs to the nitroreductase family.</text>
</comment>
<evidence type="ECO:0000313" key="4">
    <source>
        <dbReference type="EMBL" id="GAA4348041.1"/>
    </source>
</evidence>
<organism evidence="4 5">
    <name type="scientific">Hymenobacter saemangeumensis</name>
    <dbReference type="NCBI Taxonomy" id="1084522"/>
    <lineage>
        <taxon>Bacteria</taxon>
        <taxon>Pseudomonadati</taxon>
        <taxon>Bacteroidota</taxon>
        <taxon>Cytophagia</taxon>
        <taxon>Cytophagales</taxon>
        <taxon>Hymenobacteraceae</taxon>
        <taxon>Hymenobacter</taxon>
    </lineage>
</organism>
<keyword evidence="5" id="KW-1185">Reference proteome</keyword>
<protein>
    <recommendedName>
        <fullName evidence="3">Nitroreductase domain-containing protein</fullName>
    </recommendedName>
</protein>
<dbReference type="RefSeq" id="WP_345233263.1">
    <property type="nucleotide sequence ID" value="NZ_BAABGZ010000008.1"/>
</dbReference>
<dbReference type="PANTHER" id="PTHR43673:SF10">
    <property type="entry name" value="NADH DEHYDROGENASE_NAD(P)H NITROREDUCTASE XCC3605-RELATED"/>
    <property type="match status" value="1"/>
</dbReference>
<comment type="caution">
    <text evidence="4">The sequence shown here is derived from an EMBL/GenBank/DDBJ whole genome shotgun (WGS) entry which is preliminary data.</text>
</comment>